<accession>A0ABU6UXC3</accession>
<feature type="compositionally biased region" description="Basic and acidic residues" evidence="1">
    <location>
        <begin position="48"/>
        <end position="57"/>
    </location>
</feature>
<proteinExistence type="predicted"/>
<keyword evidence="3" id="KW-1185">Reference proteome</keyword>
<gene>
    <name evidence="2" type="ORF">PIB30_102372</name>
</gene>
<dbReference type="Proteomes" id="UP001341840">
    <property type="component" value="Unassembled WGS sequence"/>
</dbReference>
<organism evidence="2 3">
    <name type="scientific">Stylosanthes scabra</name>
    <dbReference type="NCBI Taxonomy" id="79078"/>
    <lineage>
        <taxon>Eukaryota</taxon>
        <taxon>Viridiplantae</taxon>
        <taxon>Streptophyta</taxon>
        <taxon>Embryophyta</taxon>
        <taxon>Tracheophyta</taxon>
        <taxon>Spermatophyta</taxon>
        <taxon>Magnoliopsida</taxon>
        <taxon>eudicotyledons</taxon>
        <taxon>Gunneridae</taxon>
        <taxon>Pentapetalae</taxon>
        <taxon>rosids</taxon>
        <taxon>fabids</taxon>
        <taxon>Fabales</taxon>
        <taxon>Fabaceae</taxon>
        <taxon>Papilionoideae</taxon>
        <taxon>50 kb inversion clade</taxon>
        <taxon>dalbergioids sensu lato</taxon>
        <taxon>Dalbergieae</taxon>
        <taxon>Pterocarpus clade</taxon>
        <taxon>Stylosanthes</taxon>
    </lineage>
</organism>
<evidence type="ECO:0000313" key="2">
    <source>
        <dbReference type="EMBL" id="MED6165729.1"/>
    </source>
</evidence>
<comment type="caution">
    <text evidence="2">The sequence shown here is derived from an EMBL/GenBank/DDBJ whole genome shotgun (WGS) entry which is preliminary data.</text>
</comment>
<feature type="region of interest" description="Disordered" evidence="1">
    <location>
        <begin position="48"/>
        <end position="72"/>
    </location>
</feature>
<protein>
    <submittedName>
        <fullName evidence="2">Uncharacterized protein</fullName>
    </submittedName>
</protein>
<name>A0ABU6UXC3_9FABA</name>
<sequence length="72" mass="8018">ELLEARLSKKPTLELVDNVEAKPVQARVETCQVTDVGEGGNMLSTRERFESTPRHLESILNPPETKDLCQGL</sequence>
<evidence type="ECO:0000313" key="3">
    <source>
        <dbReference type="Proteomes" id="UP001341840"/>
    </source>
</evidence>
<reference evidence="2 3" key="1">
    <citation type="journal article" date="2023" name="Plants (Basel)">
        <title>Bridging the Gap: Combining Genomics and Transcriptomics Approaches to Understand Stylosanthes scabra, an Orphan Legume from the Brazilian Caatinga.</title>
        <authorList>
            <person name="Ferreira-Neto J.R.C."/>
            <person name="da Silva M.D."/>
            <person name="Binneck E."/>
            <person name="de Melo N.F."/>
            <person name="da Silva R.H."/>
            <person name="de Melo A.L.T.M."/>
            <person name="Pandolfi V."/>
            <person name="Bustamante F.O."/>
            <person name="Brasileiro-Vidal A.C."/>
            <person name="Benko-Iseppon A.M."/>
        </authorList>
    </citation>
    <scope>NUCLEOTIDE SEQUENCE [LARGE SCALE GENOMIC DNA]</scope>
    <source>
        <tissue evidence="2">Leaves</tissue>
    </source>
</reference>
<feature type="non-terminal residue" evidence="2">
    <location>
        <position position="1"/>
    </location>
</feature>
<evidence type="ECO:0000256" key="1">
    <source>
        <dbReference type="SAM" id="MobiDB-lite"/>
    </source>
</evidence>
<dbReference type="EMBL" id="JASCZI010123973">
    <property type="protein sequence ID" value="MED6165729.1"/>
    <property type="molecule type" value="Genomic_DNA"/>
</dbReference>